<sequence length="43" mass="5341">KSHLRMMNKLRNGKFFDDYKSVFREWEDLNIIERVPEVELNNE</sequence>
<evidence type="ECO:0000313" key="2">
    <source>
        <dbReference type="Proteomes" id="UP000886998"/>
    </source>
</evidence>
<dbReference type="OrthoDB" id="6434979at2759"/>
<protein>
    <submittedName>
        <fullName evidence="1">Integrase catalytic domain-containing protein</fullName>
    </submittedName>
</protein>
<gene>
    <name evidence="1" type="primary">AVEN_110592_1</name>
    <name evidence="1" type="ORF">TNIN_96881</name>
</gene>
<evidence type="ECO:0000313" key="1">
    <source>
        <dbReference type="EMBL" id="GFY65828.1"/>
    </source>
</evidence>
<dbReference type="Proteomes" id="UP000886998">
    <property type="component" value="Unassembled WGS sequence"/>
</dbReference>
<name>A0A8X6Y530_9ARAC</name>
<proteinExistence type="predicted"/>
<keyword evidence="2" id="KW-1185">Reference proteome</keyword>
<reference evidence="1" key="1">
    <citation type="submission" date="2020-08" db="EMBL/GenBank/DDBJ databases">
        <title>Multicomponent nature underlies the extraordinary mechanical properties of spider dragline silk.</title>
        <authorList>
            <person name="Kono N."/>
            <person name="Nakamura H."/>
            <person name="Mori M."/>
            <person name="Yoshida Y."/>
            <person name="Ohtoshi R."/>
            <person name="Malay A.D."/>
            <person name="Moran D.A.P."/>
            <person name="Tomita M."/>
            <person name="Numata K."/>
            <person name="Arakawa K."/>
        </authorList>
    </citation>
    <scope>NUCLEOTIDE SEQUENCE</scope>
</reference>
<feature type="non-terminal residue" evidence="1">
    <location>
        <position position="1"/>
    </location>
</feature>
<dbReference type="AlphaFoldDB" id="A0A8X6Y530"/>
<comment type="caution">
    <text evidence="1">The sequence shown here is derived from an EMBL/GenBank/DDBJ whole genome shotgun (WGS) entry which is preliminary data.</text>
</comment>
<dbReference type="EMBL" id="BMAV01015702">
    <property type="protein sequence ID" value="GFY65828.1"/>
    <property type="molecule type" value="Genomic_DNA"/>
</dbReference>
<accession>A0A8X6Y530</accession>
<organism evidence="1 2">
    <name type="scientific">Trichonephila inaurata madagascariensis</name>
    <dbReference type="NCBI Taxonomy" id="2747483"/>
    <lineage>
        <taxon>Eukaryota</taxon>
        <taxon>Metazoa</taxon>
        <taxon>Ecdysozoa</taxon>
        <taxon>Arthropoda</taxon>
        <taxon>Chelicerata</taxon>
        <taxon>Arachnida</taxon>
        <taxon>Araneae</taxon>
        <taxon>Araneomorphae</taxon>
        <taxon>Entelegynae</taxon>
        <taxon>Araneoidea</taxon>
        <taxon>Nephilidae</taxon>
        <taxon>Trichonephila</taxon>
        <taxon>Trichonephila inaurata</taxon>
    </lineage>
</organism>